<dbReference type="SMART" id="SM01296">
    <property type="entry name" value="N2227"/>
    <property type="match status" value="1"/>
</dbReference>
<feature type="region of interest" description="Disordered" evidence="4">
    <location>
        <begin position="89"/>
        <end position="120"/>
    </location>
</feature>
<dbReference type="FunCoup" id="F4NSK7">
    <property type="interactions" value="199"/>
</dbReference>
<dbReference type="RefSeq" id="XP_006675264.1">
    <property type="nucleotide sequence ID" value="XM_006675201.1"/>
</dbReference>
<dbReference type="OMA" id="ANGCKND"/>
<feature type="compositionally biased region" description="Basic and acidic residues" evidence="4">
    <location>
        <begin position="93"/>
        <end position="102"/>
    </location>
</feature>
<evidence type="ECO:0000313" key="5">
    <source>
        <dbReference type="EMBL" id="EGF83836.1"/>
    </source>
</evidence>
<dbReference type="AlphaFoldDB" id="F4NSK7"/>
<dbReference type="GeneID" id="18237631"/>
<evidence type="ECO:0000256" key="2">
    <source>
        <dbReference type="ARBA" id="ARBA00022679"/>
    </source>
</evidence>
<dbReference type="GO" id="GO:0008757">
    <property type="term" value="F:S-adenosylmethionine-dependent methyltransferase activity"/>
    <property type="evidence" value="ECO:0000318"/>
    <property type="project" value="GO_Central"/>
</dbReference>
<evidence type="ECO:0000256" key="4">
    <source>
        <dbReference type="SAM" id="MobiDB-lite"/>
    </source>
</evidence>
<dbReference type="GO" id="GO:0032259">
    <property type="term" value="P:methylation"/>
    <property type="evidence" value="ECO:0007669"/>
    <property type="project" value="UniProtKB-KW"/>
</dbReference>
<sequence>MDHSSIHRLNDDDLLQEQQHLAQVVATYNAYRRSSILVLEHKIAAIPQKPLYDQVRARLHSHIHCINHNAHLLNLITSEHQNEFLQSLLPDNGQKDETDQHNKQSNKQSNKQLDKQSNDHSQKYTQLQLKVSDDYHITEGDLSKVQSTIRQFVRDWSEEGRVERTNVYGPILDFMNLYYAHVPLQERYAILRCISVVQVSLTSINLVRGEIHVLIPGSGLGRLVFETVANGFSCQGNEFSMYMVYTCISFTDLIDSRIHVKWSIILQ</sequence>
<evidence type="ECO:0000256" key="3">
    <source>
        <dbReference type="ARBA" id="ARBA00022691"/>
    </source>
</evidence>
<reference evidence="5 6" key="1">
    <citation type="submission" date="2009-12" db="EMBL/GenBank/DDBJ databases">
        <title>The draft genome of Batrachochytrium dendrobatidis.</title>
        <authorList>
            <consortium name="US DOE Joint Genome Institute (JGI-PGF)"/>
            <person name="Kuo A."/>
            <person name="Salamov A."/>
            <person name="Schmutz J."/>
            <person name="Lucas S."/>
            <person name="Pitluck S."/>
            <person name="Rosenblum E."/>
            <person name="Stajich J."/>
            <person name="Eisen M."/>
            <person name="Grigoriev I.V."/>
        </authorList>
    </citation>
    <scope>NUCLEOTIDE SEQUENCE [LARGE SCALE GENOMIC DNA]</scope>
    <source>
        <strain evidence="6">JAM81 / FGSC 10211</strain>
    </source>
</reference>
<dbReference type="HOGENOM" id="CLU_1042018_0_0_1"/>
<dbReference type="Proteomes" id="UP000007241">
    <property type="component" value="Unassembled WGS sequence"/>
</dbReference>
<accession>F4NSK7</accession>
<dbReference type="InterPro" id="IPR012901">
    <property type="entry name" value="CARME"/>
</dbReference>
<gene>
    <name evidence="5" type="ORF">BATDEDRAFT_21360</name>
</gene>
<protein>
    <submittedName>
        <fullName evidence="5">Uncharacterized protein</fullName>
    </submittedName>
</protein>
<organism evidence="5 6">
    <name type="scientific">Batrachochytrium dendrobatidis (strain JAM81 / FGSC 10211)</name>
    <name type="common">Frog chytrid fungus</name>
    <dbReference type="NCBI Taxonomy" id="684364"/>
    <lineage>
        <taxon>Eukaryota</taxon>
        <taxon>Fungi</taxon>
        <taxon>Fungi incertae sedis</taxon>
        <taxon>Chytridiomycota</taxon>
        <taxon>Chytridiomycota incertae sedis</taxon>
        <taxon>Chytridiomycetes</taxon>
        <taxon>Rhizophydiales</taxon>
        <taxon>Rhizophydiales incertae sedis</taxon>
        <taxon>Batrachochytrium</taxon>
    </lineage>
</organism>
<keyword evidence="1" id="KW-0489">Methyltransferase</keyword>
<dbReference type="EMBL" id="GL882879">
    <property type="protein sequence ID" value="EGF83836.1"/>
    <property type="molecule type" value="Genomic_DNA"/>
</dbReference>
<evidence type="ECO:0000313" key="6">
    <source>
        <dbReference type="Proteomes" id="UP000007241"/>
    </source>
</evidence>
<keyword evidence="6" id="KW-1185">Reference proteome</keyword>
<proteinExistence type="predicted"/>
<dbReference type="PANTHER" id="PTHR12303:SF6">
    <property type="entry name" value="CARNOSINE N-METHYLTRANSFERASE"/>
    <property type="match status" value="1"/>
</dbReference>
<dbReference type="STRING" id="684364.F4NSK7"/>
<name>F4NSK7_BATDJ</name>
<dbReference type="OrthoDB" id="978at2759"/>
<keyword evidence="3" id="KW-0949">S-adenosyl-L-methionine</keyword>
<dbReference type="Pfam" id="PF07942">
    <property type="entry name" value="CARME"/>
    <property type="match status" value="2"/>
</dbReference>
<evidence type="ECO:0000256" key="1">
    <source>
        <dbReference type="ARBA" id="ARBA00022603"/>
    </source>
</evidence>
<dbReference type="InParanoid" id="F4NSK7"/>
<keyword evidence="2" id="KW-0808">Transferase</keyword>
<dbReference type="PANTHER" id="PTHR12303">
    <property type="entry name" value="CARNOSINE N-METHYLTRANSFERASE"/>
    <property type="match status" value="1"/>
</dbReference>